<dbReference type="CDD" id="cd03223">
    <property type="entry name" value="ABCD_peroxisomal_ALDP"/>
    <property type="match status" value="1"/>
</dbReference>
<dbReference type="EMBL" id="ATLV01012589">
    <property type="status" value="NOT_ANNOTATED_CDS"/>
    <property type="molecule type" value="Genomic_DNA"/>
</dbReference>
<keyword evidence="3" id="KW-0813">Transport</keyword>
<dbReference type="PROSITE" id="PS50893">
    <property type="entry name" value="ABC_TRANSPORTER_2"/>
    <property type="match status" value="1"/>
</dbReference>
<dbReference type="GO" id="GO:0042760">
    <property type="term" value="P:very long-chain fatty acid catabolic process"/>
    <property type="evidence" value="ECO:0007669"/>
    <property type="project" value="TreeGrafter"/>
</dbReference>
<dbReference type="InterPro" id="IPR050835">
    <property type="entry name" value="ABC_transporter_sub-D"/>
</dbReference>
<evidence type="ECO:0000259" key="11">
    <source>
        <dbReference type="PROSITE" id="PS50893"/>
    </source>
</evidence>
<feature type="domain" description="ABC transporter" evidence="11">
    <location>
        <begin position="509"/>
        <end position="738"/>
    </location>
</feature>
<dbReference type="GO" id="GO:0007031">
    <property type="term" value="P:peroxisome organization"/>
    <property type="evidence" value="ECO:0007669"/>
    <property type="project" value="TreeGrafter"/>
</dbReference>
<dbReference type="FunFam" id="3.40.50.300:FF:000636">
    <property type="entry name" value="ATP-binding cassette sub-family D member 3"/>
    <property type="match status" value="1"/>
</dbReference>
<dbReference type="InterPro" id="IPR027417">
    <property type="entry name" value="P-loop_NTPase"/>
</dbReference>
<keyword evidence="7 10" id="KW-1133">Transmembrane helix</keyword>
<feature type="domain" description="ABC transmembrane type-1" evidence="12">
    <location>
        <begin position="135"/>
        <end position="372"/>
    </location>
</feature>
<dbReference type="VEuPathDB" id="VectorBase:ASIS005373"/>
<dbReference type="InterPro" id="IPR011527">
    <property type="entry name" value="ABC1_TM_dom"/>
</dbReference>
<dbReference type="InterPro" id="IPR017871">
    <property type="entry name" value="ABC_transporter-like_CS"/>
</dbReference>
<feature type="region of interest" description="Disordered" evidence="9">
    <location>
        <begin position="55"/>
        <end position="85"/>
    </location>
</feature>
<dbReference type="GO" id="GO:0015910">
    <property type="term" value="P:long-chain fatty acid import into peroxisome"/>
    <property type="evidence" value="ECO:0007669"/>
    <property type="project" value="TreeGrafter"/>
</dbReference>
<dbReference type="PROSITE" id="PS00211">
    <property type="entry name" value="ABC_TRANSPORTER_1"/>
    <property type="match status" value="1"/>
</dbReference>
<comment type="subcellular location">
    <subcellularLocation>
        <location evidence="1">Peroxisome membrane</location>
        <topology evidence="1">Multi-pass membrane protein</topology>
    </subcellularLocation>
</comment>
<dbReference type="Pfam" id="PF06472">
    <property type="entry name" value="ABC_membrane_2"/>
    <property type="match status" value="1"/>
</dbReference>
<dbReference type="Proteomes" id="UP000030765">
    <property type="component" value="Unassembled WGS sequence"/>
</dbReference>
<dbReference type="EnsemblMetazoa" id="ASIC004062-RA">
    <property type="protein sequence ID" value="ASIC004062-PA"/>
    <property type="gene ID" value="ASIC004062"/>
</dbReference>
<evidence type="ECO:0000313" key="13">
    <source>
        <dbReference type="EMBL" id="KFB36894.1"/>
    </source>
</evidence>
<comment type="similarity">
    <text evidence="2">Belongs to the ABC transporter superfamily. ABCD family. Peroxisomal fatty acyl CoA transporter (TC 3.A.1.203) subfamily.</text>
</comment>
<feature type="transmembrane region" description="Helical" evidence="10">
    <location>
        <begin position="129"/>
        <end position="150"/>
    </location>
</feature>
<keyword evidence="15" id="KW-1185">Reference proteome</keyword>
<evidence type="ECO:0000256" key="9">
    <source>
        <dbReference type="SAM" id="MobiDB-lite"/>
    </source>
</evidence>
<evidence type="ECO:0000259" key="12">
    <source>
        <dbReference type="PROSITE" id="PS50929"/>
    </source>
</evidence>
<feature type="compositionally biased region" description="Polar residues" evidence="9">
    <location>
        <begin position="59"/>
        <end position="77"/>
    </location>
</feature>
<dbReference type="PANTHER" id="PTHR11384">
    <property type="entry name" value="ATP-BINDING CASSETTE, SUB-FAMILY D MEMBER"/>
    <property type="match status" value="1"/>
</dbReference>
<dbReference type="PANTHER" id="PTHR11384:SF67">
    <property type="entry name" value="ATP-BINDING CASSETTE SUB-FAMILY D MEMBER 1"/>
    <property type="match status" value="1"/>
</dbReference>
<evidence type="ECO:0000256" key="5">
    <source>
        <dbReference type="ARBA" id="ARBA00022741"/>
    </source>
</evidence>
<dbReference type="Gene3D" id="1.20.1560.10">
    <property type="entry name" value="ABC transporter type 1, transmembrane domain"/>
    <property type="match status" value="1"/>
</dbReference>
<dbReference type="GO" id="GO:0005324">
    <property type="term" value="F:long-chain fatty acid transmembrane transporter activity"/>
    <property type="evidence" value="ECO:0007669"/>
    <property type="project" value="TreeGrafter"/>
</dbReference>
<dbReference type="GO" id="GO:0016887">
    <property type="term" value="F:ATP hydrolysis activity"/>
    <property type="evidence" value="ECO:0007669"/>
    <property type="project" value="InterPro"/>
</dbReference>
<evidence type="ECO:0000313" key="15">
    <source>
        <dbReference type="Proteomes" id="UP000030765"/>
    </source>
</evidence>
<evidence type="ECO:0000256" key="10">
    <source>
        <dbReference type="SAM" id="Phobius"/>
    </source>
</evidence>
<reference evidence="14" key="2">
    <citation type="submission" date="2020-05" db="UniProtKB">
        <authorList>
            <consortium name="EnsemblMetazoa"/>
        </authorList>
    </citation>
    <scope>IDENTIFICATION</scope>
</reference>
<keyword evidence="5" id="KW-0547">Nucleotide-binding</keyword>
<dbReference type="SUPFAM" id="SSF90123">
    <property type="entry name" value="ABC transporter transmembrane region"/>
    <property type="match status" value="1"/>
</dbReference>
<feature type="transmembrane region" description="Helical" evidence="10">
    <location>
        <begin position="275"/>
        <end position="295"/>
    </location>
</feature>
<dbReference type="VEuPathDB" id="VectorBase:ASIC004062"/>
<evidence type="ECO:0000256" key="6">
    <source>
        <dbReference type="ARBA" id="ARBA00022840"/>
    </source>
</evidence>
<dbReference type="OrthoDB" id="422637at2759"/>
<keyword evidence="8 10" id="KW-0472">Membrane</keyword>
<dbReference type="SUPFAM" id="SSF52540">
    <property type="entry name" value="P-loop containing nucleoside triphosphate hydrolases"/>
    <property type="match status" value="1"/>
</dbReference>
<evidence type="ECO:0000256" key="4">
    <source>
        <dbReference type="ARBA" id="ARBA00022692"/>
    </source>
</evidence>
<dbReference type="Pfam" id="PF00005">
    <property type="entry name" value="ABC_tran"/>
    <property type="match status" value="1"/>
</dbReference>
<dbReference type="SMART" id="SM00382">
    <property type="entry name" value="AAA"/>
    <property type="match status" value="1"/>
</dbReference>
<organism evidence="13">
    <name type="scientific">Anopheles sinensis</name>
    <name type="common">Mosquito</name>
    <dbReference type="NCBI Taxonomy" id="74873"/>
    <lineage>
        <taxon>Eukaryota</taxon>
        <taxon>Metazoa</taxon>
        <taxon>Ecdysozoa</taxon>
        <taxon>Arthropoda</taxon>
        <taxon>Hexapoda</taxon>
        <taxon>Insecta</taxon>
        <taxon>Pterygota</taxon>
        <taxon>Neoptera</taxon>
        <taxon>Endopterygota</taxon>
        <taxon>Diptera</taxon>
        <taxon>Nematocera</taxon>
        <taxon>Culicoidea</taxon>
        <taxon>Culicidae</taxon>
        <taxon>Anophelinae</taxon>
        <taxon>Anopheles</taxon>
    </lineage>
</organism>
<evidence type="ECO:0000313" key="14">
    <source>
        <dbReference type="EnsemblMetazoa" id="ASIC004062-PA"/>
    </source>
</evidence>
<proteinExistence type="inferred from homology"/>
<dbReference type="InterPro" id="IPR036640">
    <property type="entry name" value="ABC1_TM_sf"/>
</dbReference>
<name>A0A084VG00_ANOSI</name>
<dbReference type="GO" id="GO:0005524">
    <property type="term" value="F:ATP binding"/>
    <property type="evidence" value="ECO:0007669"/>
    <property type="project" value="UniProtKB-KW"/>
</dbReference>
<protein>
    <submittedName>
        <fullName evidence="13">AGAP002071-PA-like protein</fullName>
    </submittedName>
</protein>
<reference evidence="13 15" key="1">
    <citation type="journal article" date="2014" name="BMC Genomics">
        <title>Genome sequence of Anopheles sinensis provides insight into genetics basis of mosquito competence for malaria parasites.</title>
        <authorList>
            <person name="Zhou D."/>
            <person name="Zhang D."/>
            <person name="Ding G."/>
            <person name="Shi L."/>
            <person name="Hou Q."/>
            <person name="Ye Y."/>
            <person name="Xu Y."/>
            <person name="Zhou H."/>
            <person name="Xiong C."/>
            <person name="Li S."/>
            <person name="Yu J."/>
            <person name="Hong S."/>
            <person name="Yu X."/>
            <person name="Zou P."/>
            <person name="Chen C."/>
            <person name="Chang X."/>
            <person name="Wang W."/>
            <person name="Lv Y."/>
            <person name="Sun Y."/>
            <person name="Ma L."/>
            <person name="Shen B."/>
            <person name="Zhu C."/>
        </authorList>
    </citation>
    <scope>NUCLEOTIDE SEQUENCE [LARGE SCALE GENOMIC DNA]</scope>
</reference>
<dbReference type="InterPro" id="IPR003439">
    <property type="entry name" value="ABC_transporter-like_ATP-bd"/>
</dbReference>
<dbReference type="EMBL" id="KE524806">
    <property type="protein sequence ID" value="KFB36894.1"/>
    <property type="molecule type" value="Genomic_DNA"/>
</dbReference>
<dbReference type="GO" id="GO:0005778">
    <property type="term" value="C:peroxisomal membrane"/>
    <property type="evidence" value="ECO:0007669"/>
    <property type="project" value="UniProtKB-SubCell"/>
</dbReference>
<dbReference type="AlphaFoldDB" id="A0A084VG00"/>
<dbReference type="GO" id="GO:0140359">
    <property type="term" value="F:ABC-type transporter activity"/>
    <property type="evidence" value="ECO:0007669"/>
    <property type="project" value="InterPro"/>
</dbReference>
<dbReference type="InterPro" id="IPR003593">
    <property type="entry name" value="AAA+_ATPase"/>
</dbReference>
<gene>
    <name evidence="13" type="ORF">ZHAS_00004062</name>
</gene>
<sequence length="742" mass="83546">MPTIISKFAKKSFDTLEGLGYSREFVSKGLITGAVALYCLRLTYPVVKERISAAKAGTPPQSSTPGRNENNNNLTKQTPEDPEAKKEQIIIEKRNRRKPPQPGLNLDFLLQLRQLIRIMVPRFLCEESGLLAVHTLCLVSRTFLSIYVASMEGAIVKFIVRKDVRNFVLMLLKWFGIAIPATFINSMIRYLENKLALAFRTRLVKHAYDMYFKNETYYKVSNLDGRIENADHRLTDDISTFSSSVAHLYSSLTKPCFDLLLIGIAMARSSRRMKANIVMGPALATVVIGTTAHILRIVSPKFGQLVAEEANRTGYLRHVHSKIITNAEEIAFYGGHKVEHAQLQEAYSRLVGQMNNIFTQKLWFIMLEQFFMKYVWSGTGMVMVSLPILTVGAGGQPVSPEQSNLIKSDETGVSERTQYFTTARNLLLSGADAIERLMSSYKEIVALAGYTSRVAGMFEVFEEVNRGIYRKTTLYTEERNLDGILEFRDGQPVAKGRIVFAVDPKDSSISLENVPVVTPNCDIVVPSISLTIEPGMHLLITGPNGCGKSSLFRILSGLWPIYAGTLRIPRSSDGKASMFYIPQRPYMSCGTLLDQVIYPDTRKDMEAKQITEGQLRDIMRMVSLEHIVDRDSFDEIRDWKDTLSGGEKQRMAIARLFYHRPKYALLDECTSAVSIDVESCIYETAKSMDITLLTITHRPTLWKFHTHILQFDGQGGWVFEKLEEGAQQKVPMLKSNQPTSGN</sequence>
<evidence type="ECO:0000256" key="7">
    <source>
        <dbReference type="ARBA" id="ARBA00022989"/>
    </source>
</evidence>
<dbReference type="Gene3D" id="3.40.50.300">
    <property type="entry name" value="P-loop containing nucleotide triphosphate hydrolases"/>
    <property type="match status" value="1"/>
</dbReference>
<dbReference type="OMA" id="DIQAGHF"/>
<feature type="transmembrane region" description="Helical" evidence="10">
    <location>
        <begin position="170"/>
        <end position="191"/>
    </location>
</feature>
<evidence type="ECO:0000256" key="1">
    <source>
        <dbReference type="ARBA" id="ARBA00004585"/>
    </source>
</evidence>
<evidence type="ECO:0000256" key="8">
    <source>
        <dbReference type="ARBA" id="ARBA00023136"/>
    </source>
</evidence>
<keyword evidence="4 10" id="KW-0812">Transmembrane</keyword>
<dbReference type="GO" id="GO:0006635">
    <property type="term" value="P:fatty acid beta-oxidation"/>
    <property type="evidence" value="ECO:0007669"/>
    <property type="project" value="TreeGrafter"/>
</dbReference>
<keyword evidence="6" id="KW-0067">ATP-binding</keyword>
<accession>A0A084VG00</accession>
<dbReference type="PROSITE" id="PS50929">
    <property type="entry name" value="ABC_TM1F"/>
    <property type="match status" value="1"/>
</dbReference>
<dbReference type="STRING" id="74873.A0A084VG00"/>
<evidence type="ECO:0000256" key="3">
    <source>
        <dbReference type="ARBA" id="ARBA00022448"/>
    </source>
</evidence>
<evidence type="ECO:0000256" key="2">
    <source>
        <dbReference type="ARBA" id="ARBA00008575"/>
    </source>
</evidence>